<keyword evidence="3" id="KW-1185">Reference proteome</keyword>
<feature type="region of interest" description="Disordered" evidence="1">
    <location>
        <begin position="15"/>
        <end position="44"/>
    </location>
</feature>
<dbReference type="Proteomes" id="UP000298327">
    <property type="component" value="Unassembled WGS sequence"/>
</dbReference>
<feature type="compositionally biased region" description="Low complexity" evidence="1">
    <location>
        <begin position="32"/>
        <end position="43"/>
    </location>
</feature>
<organism evidence="2 3">
    <name type="scientific">Dentipellis fragilis</name>
    <dbReference type="NCBI Taxonomy" id="205917"/>
    <lineage>
        <taxon>Eukaryota</taxon>
        <taxon>Fungi</taxon>
        <taxon>Dikarya</taxon>
        <taxon>Basidiomycota</taxon>
        <taxon>Agaricomycotina</taxon>
        <taxon>Agaricomycetes</taxon>
        <taxon>Russulales</taxon>
        <taxon>Hericiaceae</taxon>
        <taxon>Dentipellis</taxon>
    </lineage>
</organism>
<accession>A0A4Y9XYB5</accession>
<evidence type="ECO:0000313" key="2">
    <source>
        <dbReference type="EMBL" id="TFY54423.1"/>
    </source>
</evidence>
<name>A0A4Y9XYB5_9AGAM</name>
<evidence type="ECO:0000256" key="1">
    <source>
        <dbReference type="SAM" id="MobiDB-lite"/>
    </source>
</evidence>
<dbReference type="EMBL" id="SEOQ01001028">
    <property type="protein sequence ID" value="TFY54423.1"/>
    <property type="molecule type" value="Genomic_DNA"/>
</dbReference>
<gene>
    <name evidence="2" type="ORF">EVG20_g9712</name>
</gene>
<reference evidence="2 3" key="1">
    <citation type="submission" date="2019-02" db="EMBL/GenBank/DDBJ databases">
        <title>Genome sequencing of the rare red list fungi Dentipellis fragilis.</title>
        <authorList>
            <person name="Buettner E."/>
            <person name="Kellner H."/>
        </authorList>
    </citation>
    <scope>NUCLEOTIDE SEQUENCE [LARGE SCALE GENOMIC DNA]</scope>
    <source>
        <strain evidence="2 3">DSM 105465</strain>
    </source>
</reference>
<protein>
    <submittedName>
        <fullName evidence="2">Uncharacterized protein</fullName>
    </submittedName>
</protein>
<proteinExistence type="predicted"/>
<dbReference type="AlphaFoldDB" id="A0A4Y9XYB5"/>
<sequence>MATVTARNSKFKRVEPYAATAPKKRKFKAATSSSPSNGSSSSSLLELYPNGPWSWRETMHEASKRYVHGLSPHITPQDDYELSLLLFGGFDKNGTIGEFQEYVTDMLEISWDTNRRMGKKNAIAKLREDAKKQMDGPSFLTGVCTFSSSLFSANKLTCSHTQMNPLPDQSYVHIRLIPDSQFSMHLLSTLRQLRTPYRARSQETLAAMLGDAVVPNVLWFRCQMGERKAWDGDIPSTLGNVVPLR</sequence>
<evidence type="ECO:0000313" key="3">
    <source>
        <dbReference type="Proteomes" id="UP000298327"/>
    </source>
</evidence>
<comment type="caution">
    <text evidence="2">The sequence shown here is derived from an EMBL/GenBank/DDBJ whole genome shotgun (WGS) entry which is preliminary data.</text>
</comment>